<dbReference type="AlphaFoldDB" id="A0A0P1L8Y0"/>
<accession>A0A0P1MBU9</accession>
<dbReference type="Proteomes" id="UP000182011">
    <property type="component" value="Unassembled WGS sequence"/>
</dbReference>
<accession>A0A0P1P9R4</accession>
<dbReference type="PANTHER" id="PTHR37460">
    <property type="entry name" value="ENDONUCLEASE III"/>
    <property type="match status" value="1"/>
</dbReference>
<dbReference type="Pfam" id="PF01986">
    <property type="entry name" value="DUF123"/>
    <property type="match status" value="1"/>
</dbReference>
<dbReference type="EMBL" id="CZVI01000012">
    <property type="protein sequence ID" value="CUS87138.1"/>
    <property type="molecule type" value="Genomic_DNA"/>
</dbReference>
<evidence type="ECO:0000313" key="4">
    <source>
        <dbReference type="Proteomes" id="UP000182200"/>
    </source>
</evidence>
<dbReference type="CDD" id="cd10441">
    <property type="entry name" value="GIY-YIG_COG1833"/>
    <property type="match status" value="1"/>
</dbReference>
<keyword evidence="2" id="KW-0378">Hydrolase</keyword>
<accession>A0A0P1L8Y0</accession>
<keyword evidence="4" id="KW-1185">Reference proteome</keyword>
<sequence length="131" mass="15201">MIYILLIFVKREVNKVVGKLGVVKFSSGYYAYVGSAKLNFEHRIKRHLLKKKKLFWHIDYLLNSKGVEIKKVFYSDGAFEHETARKMSIFGFKAVKGFGSSDCNCLGHLFYVDDEKKFESLIKGIGFNRYI</sequence>
<protein>
    <submittedName>
        <fullName evidence="2">Uri superfamily endonuclease</fullName>
    </submittedName>
</protein>
<name>A0A0P1L8Y0_9BACT</name>
<accession>A0A0P1MUK6</accession>
<keyword evidence="2" id="KW-0540">Nuclease</keyword>
<accession>A0A0S4MX68</accession>
<dbReference type="EMBL" id="FAOP01000004">
    <property type="protein sequence ID" value="CUU03548.1"/>
    <property type="molecule type" value="Genomic_DNA"/>
</dbReference>
<dbReference type="InterPro" id="IPR002837">
    <property type="entry name" value="DUF123"/>
</dbReference>
<reference evidence="1 4" key="1">
    <citation type="submission" date="2015-11" db="EMBL/GenBank/DDBJ databases">
        <authorList>
            <person name="Varghese N."/>
        </authorList>
    </citation>
    <scope>NUCLEOTIDE SEQUENCE [LARGE SCALE GENOMIC DNA]</scope>
    <source>
        <strain evidence="1 4">JGI-8</strain>
    </source>
</reference>
<dbReference type="PANTHER" id="PTHR37460:SF1">
    <property type="entry name" value="ENDONUCLEASE III"/>
    <property type="match status" value="1"/>
</dbReference>
<accession>A0A0P1LQZ1</accession>
<gene>
    <name evidence="2" type="ORF">JGI4_00772</name>
    <name evidence="1" type="ORF">JGI8_01073</name>
</gene>
<accession>A0A0P1LCF5</accession>
<evidence type="ECO:0000313" key="1">
    <source>
        <dbReference type="EMBL" id="CUS87138.1"/>
    </source>
</evidence>
<evidence type="ECO:0000313" key="3">
    <source>
        <dbReference type="Proteomes" id="UP000182011"/>
    </source>
</evidence>
<dbReference type="RefSeq" id="WP_047134134.1">
    <property type="nucleotide sequence ID" value="NZ_CZVI01000012.1"/>
</dbReference>
<dbReference type="GO" id="GO:0004519">
    <property type="term" value="F:endonuclease activity"/>
    <property type="evidence" value="ECO:0007669"/>
    <property type="project" value="UniProtKB-KW"/>
</dbReference>
<accession>A0A0P1MTI2</accession>
<organism evidence="2 3">
    <name type="scientific">Candidatus Kryptonium thompsonii</name>
    <dbReference type="NCBI Taxonomy" id="1633631"/>
    <lineage>
        <taxon>Bacteria</taxon>
        <taxon>Pseudomonadati</taxon>
        <taxon>Candidatus Kryptoniota</taxon>
        <taxon>Candidatus Kryptonium</taxon>
    </lineage>
</organism>
<reference evidence="2 3" key="2">
    <citation type="submission" date="2015-11" db="EMBL/GenBank/DDBJ databases">
        <authorList>
            <person name="Zhang Y."/>
            <person name="Guo Z."/>
        </authorList>
    </citation>
    <scope>NUCLEOTIDE SEQUENCE [LARGE SCALE GENOMIC DNA]</scope>
    <source>
        <strain evidence="2">JGI-4</strain>
    </source>
</reference>
<dbReference type="STRING" id="1633631.GCA_001442925_00772"/>
<dbReference type="OrthoDB" id="9802365at2"/>
<accession>A0A0P1M3Y7</accession>
<evidence type="ECO:0000313" key="2">
    <source>
        <dbReference type="EMBL" id="CUU03548.1"/>
    </source>
</evidence>
<keyword evidence="2" id="KW-0255">Endonuclease</keyword>
<accession>A0A0P1LXX6</accession>
<proteinExistence type="predicted"/>
<dbReference type="Proteomes" id="UP000182200">
    <property type="component" value="Unassembled WGS sequence"/>
</dbReference>